<dbReference type="EMBL" id="RHIB01000001">
    <property type="protein sequence ID" value="RNA69858.1"/>
    <property type="molecule type" value="Genomic_DNA"/>
</dbReference>
<evidence type="ECO:0000256" key="1">
    <source>
        <dbReference type="ARBA" id="ARBA00004141"/>
    </source>
</evidence>
<evidence type="ECO:0000256" key="3">
    <source>
        <dbReference type="ARBA" id="ARBA00023136"/>
    </source>
</evidence>
<dbReference type="InterPro" id="IPR050768">
    <property type="entry name" value="UPF0353/GerABKA_families"/>
</dbReference>
<dbReference type="GO" id="GO:0009847">
    <property type="term" value="P:spore germination"/>
    <property type="evidence" value="ECO:0007669"/>
    <property type="project" value="UniProtKB-UniRule"/>
</dbReference>
<gene>
    <name evidence="6" type="ORF">EBO34_07975</name>
</gene>
<dbReference type="Pfam" id="PF03323">
    <property type="entry name" value="GerA"/>
    <property type="match status" value="1"/>
</dbReference>
<dbReference type="Proteomes" id="UP000278746">
    <property type="component" value="Unassembled WGS sequence"/>
</dbReference>
<accession>A0A3M7TWA5</accession>
<keyword evidence="5" id="KW-1133">Transmembrane helix</keyword>
<dbReference type="OrthoDB" id="9772630at2"/>
<name>A0A3M7TWA5_9BACI</name>
<sequence length="511" mass="57995">MRRLDKRNDDIEETLRPYEVPLSNDLTKNIDQLLTFLGHSEDIDVARFNHLPVPFAVIHFEAMNNEDMITDAINSPLMKSQDRKADLFTSDPSLLFSKIQGTKSVPLHTFKDLIEELLHGNVIVLVEGCTIGYGVHGFLVETRNVDEPQNQTVIRGPKEGFVENINVNSSLLRRKIRNPQLRFKTMTVGRSTQTEIRLCYLEDEVDKDVLNEVIRRIENIRTEEVYESGMLEELIDDYGKKHRWYSPFPVARTTERPDTVSSEIQEGKVAVIVDGTPFVLVYPMTFLSYFQAAEDYYQRFDFASFIRFIRLGAFGISLYLPSLYIAITTYHPELVATDLLINLAAQREGIPFPAFIETLLMEVIFEILREGGVRMPRTIGPAISIVGAIVLGDSAVRAGLVSPAIVIVVSLTAISSFVAPAYNFSISARILRFVMMIFAATTGLYGVMFFSTILLIHLCSLDSMGKPYFSPIAPINFKHHKDGFFRFPLWVKNVPFLRPWIQHKAKKENTG</sequence>
<dbReference type="GO" id="GO:0005886">
    <property type="term" value="C:plasma membrane"/>
    <property type="evidence" value="ECO:0007669"/>
    <property type="project" value="UniProtKB-SubCell"/>
</dbReference>
<keyword evidence="7" id="KW-1185">Reference proteome</keyword>
<evidence type="ECO:0000313" key="6">
    <source>
        <dbReference type="EMBL" id="RNA69858.1"/>
    </source>
</evidence>
<keyword evidence="3 4" id="KW-0472">Membrane</keyword>
<comment type="similarity">
    <text evidence="2 4">Belongs to the GerABKA family.</text>
</comment>
<organism evidence="6 7">
    <name type="scientific">Alteribacter keqinensis</name>
    <dbReference type="NCBI Taxonomy" id="2483800"/>
    <lineage>
        <taxon>Bacteria</taxon>
        <taxon>Bacillati</taxon>
        <taxon>Bacillota</taxon>
        <taxon>Bacilli</taxon>
        <taxon>Bacillales</taxon>
        <taxon>Bacillaceae</taxon>
        <taxon>Alteribacter</taxon>
    </lineage>
</organism>
<feature type="transmembrane region" description="Helical" evidence="5">
    <location>
        <begin position="404"/>
        <end position="422"/>
    </location>
</feature>
<dbReference type="InterPro" id="IPR004995">
    <property type="entry name" value="Spore_Ger"/>
</dbReference>
<evidence type="ECO:0000256" key="5">
    <source>
        <dbReference type="SAM" id="Phobius"/>
    </source>
</evidence>
<dbReference type="AlphaFoldDB" id="A0A3M7TWA5"/>
<feature type="transmembrane region" description="Helical" evidence="5">
    <location>
        <begin position="308"/>
        <end position="330"/>
    </location>
</feature>
<evidence type="ECO:0000256" key="4">
    <source>
        <dbReference type="PIRNR" id="PIRNR005690"/>
    </source>
</evidence>
<evidence type="ECO:0000256" key="2">
    <source>
        <dbReference type="ARBA" id="ARBA00005278"/>
    </source>
</evidence>
<dbReference type="PANTHER" id="PTHR22550">
    <property type="entry name" value="SPORE GERMINATION PROTEIN"/>
    <property type="match status" value="1"/>
</dbReference>
<feature type="transmembrane region" description="Helical" evidence="5">
    <location>
        <begin position="434"/>
        <end position="458"/>
    </location>
</feature>
<proteinExistence type="inferred from homology"/>
<protein>
    <submittedName>
        <fullName evidence="6">Spore germination protein</fullName>
    </submittedName>
</protein>
<comment type="subcellular location">
    <subcellularLocation>
        <location evidence="4">Cell membrane</location>
    </subcellularLocation>
    <subcellularLocation>
        <location evidence="1">Membrane</location>
        <topology evidence="1">Multi-pass membrane protein</topology>
    </subcellularLocation>
</comment>
<comment type="caution">
    <text evidence="6">The sequence shown here is derived from an EMBL/GenBank/DDBJ whole genome shotgun (WGS) entry which is preliminary data.</text>
</comment>
<keyword evidence="5" id="KW-0812">Transmembrane</keyword>
<evidence type="ECO:0000313" key="7">
    <source>
        <dbReference type="Proteomes" id="UP000278746"/>
    </source>
</evidence>
<dbReference type="PIRSF" id="PIRSF005690">
    <property type="entry name" value="GerBA"/>
    <property type="match status" value="1"/>
</dbReference>
<reference evidence="6 7" key="1">
    <citation type="submission" date="2018-10" db="EMBL/GenBank/DDBJ databases">
        <title>Bacillus Keqinensis sp. nov., a moderately halophilic bacterium isolated from a saline-alkaline lake.</title>
        <authorList>
            <person name="Wang H."/>
        </authorList>
    </citation>
    <scope>NUCLEOTIDE SEQUENCE [LARGE SCALE GENOMIC DNA]</scope>
    <source>
        <strain evidence="6 7">KQ-3</strain>
    </source>
</reference>
<dbReference type="PANTHER" id="PTHR22550:SF5">
    <property type="entry name" value="LEUCINE ZIPPER PROTEIN 4"/>
    <property type="match status" value="1"/>
</dbReference>